<dbReference type="AlphaFoldDB" id="A0A811T7T5"/>
<protein>
    <submittedName>
        <fullName evidence="2">Uncharacterized protein</fullName>
    </submittedName>
</protein>
<accession>A0A811T7T5</accession>
<evidence type="ECO:0000313" key="3">
    <source>
        <dbReference type="Proteomes" id="UP000637195"/>
    </source>
</evidence>
<sequence>MKTKGLTGLIITVAMCMLTVQVAAQPTPFMIYGYVSYENDDTCNNPTVDITNLDTGVEWQAETNASSNYYQLMLGGGTDINATEILRFNVTSPTGNQSKVFNHTVTSEELNYGGIFNSNVTLSVPSQQTWYFTNNEASAPIYTDADYNKTMTKGAEGGNEKITLEPGQRVWFYANQVAQCNVTFPAGKWNVVYWVKALNASEAGGGYVYTRIGYVDATGNEHLVSSSSANEPITDPTNIEEIAEKTLDSVDGFTVPKGGRLAIDVYWGHSPLGSLEIYCNPLDKHSSQVTSPSSDPGYPIPELPTLILFSAGLIIIAGYVVLKRRR</sequence>
<feature type="transmembrane region" description="Helical" evidence="1">
    <location>
        <begin position="303"/>
        <end position="322"/>
    </location>
</feature>
<organism evidence="2 3">
    <name type="scientific">Candidatus Argoarchaeum ethanivorans</name>
    <dbReference type="NCBI Taxonomy" id="2608793"/>
    <lineage>
        <taxon>Archaea</taxon>
        <taxon>Methanobacteriati</taxon>
        <taxon>Methanobacteriota</taxon>
        <taxon>Stenosarchaea group</taxon>
        <taxon>Methanomicrobia</taxon>
        <taxon>Methanosarcinales</taxon>
        <taxon>Methanosarcinales incertae sedis</taxon>
        <taxon>GOM Arc I cluster</taxon>
        <taxon>Candidatus Argoarchaeum</taxon>
    </lineage>
</organism>
<reference evidence="2" key="1">
    <citation type="submission" date="2020-10" db="EMBL/GenBank/DDBJ databases">
        <authorList>
            <person name="Hahn C.J."/>
            <person name="Laso-Perez R."/>
            <person name="Vulcano F."/>
            <person name="Vaziourakis K.-M."/>
            <person name="Stokke R."/>
            <person name="Steen I.H."/>
            <person name="Teske A."/>
            <person name="Boetius A."/>
            <person name="Liebeke M."/>
            <person name="Amann R."/>
            <person name="Knittel K."/>
        </authorList>
    </citation>
    <scope>NUCLEOTIDE SEQUENCE</scope>
    <source>
        <strain evidence="2">Gfbio:e3339647-f889-4370-9287-4fb5cb688e4c:AG393N10_GoMArc1</strain>
    </source>
</reference>
<evidence type="ECO:0000256" key="1">
    <source>
        <dbReference type="SAM" id="Phobius"/>
    </source>
</evidence>
<name>A0A811T7T5_9EURY</name>
<dbReference type="EMBL" id="CAJHIM010000008">
    <property type="protein sequence ID" value="CAD6491529.1"/>
    <property type="molecule type" value="Genomic_DNA"/>
</dbReference>
<comment type="caution">
    <text evidence="2">The sequence shown here is derived from an EMBL/GenBank/DDBJ whole genome shotgun (WGS) entry which is preliminary data.</text>
</comment>
<proteinExistence type="predicted"/>
<keyword evidence="1" id="KW-0472">Membrane</keyword>
<keyword evidence="1" id="KW-0812">Transmembrane</keyword>
<dbReference type="Proteomes" id="UP000637195">
    <property type="component" value="Unassembled WGS sequence"/>
</dbReference>
<keyword evidence="1" id="KW-1133">Transmembrane helix</keyword>
<gene>
    <name evidence="2" type="ORF">ANIMEMIM_00159</name>
</gene>
<evidence type="ECO:0000313" key="2">
    <source>
        <dbReference type="EMBL" id="CAD6491529.1"/>
    </source>
</evidence>